<organism evidence="2 4">
    <name type="scientific">Azospirillum argentinense</name>
    <dbReference type="NCBI Taxonomy" id="2970906"/>
    <lineage>
        <taxon>Bacteria</taxon>
        <taxon>Pseudomonadati</taxon>
        <taxon>Pseudomonadota</taxon>
        <taxon>Alphaproteobacteria</taxon>
        <taxon>Rhodospirillales</taxon>
        <taxon>Azospirillaceae</taxon>
        <taxon>Azospirillum</taxon>
    </lineage>
</organism>
<dbReference type="EMBL" id="VEWN01000011">
    <property type="protein sequence ID" value="KAA1054257.1"/>
    <property type="molecule type" value="Genomic_DNA"/>
</dbReference>
<comment type="caution">
    <text evidence="2">The sequence shown here is derived from an EMBL/GenBank/DDBJ whole genome shotgun (WGS) entry which is preliminary data.</text>
</comment>
<proteinExistence type="predicted"/>
<gene>
    <name evidence="3" type="ORF">ACJ41P_32515</name>
    <name evidence="2" type="ORF">FH063_002159</name>
</gene>
<feature type="compositionally biased region" description="Pro residues" evidence="1">
    <location>
        <begin position="44"/>
        <end position="55"/>
    </location>
</feature>
<feature type="region of interest" description="Disordered" evidence="1">
    <location>
        <begin position="1"/>
        <end position="55"/>
    </location>
</feature>
<dbReference type="EMBL" id="JBJLSN010000106">
    <property type="protein sequence ID" value="MFL7905887.1"/>
    <property type="molecule type" value="Genomic_DNA"/>
</dbReference>
<reference evidence="3 5" key="2">
    <citation type="submission" date="2024-11" db="EMBL/GenBank/DDBJ databases">
        <title>Draft genome sequences of two bacteria associated to sugarcane roots in Colombia.</title>
        <authorList>
            <person name="Pardo-Diaz S."/>
            <person name="Masmela-Mendoza J."/>
            <person name="Delgadillo-Duran P."/>
            <person name="Bautista E.J."/>
            <person name="Rojas-Tapias D.F."/>
        </authorList>
    </citation>
    <scope>NUCLEOTIDE SEQUENCE [LARGE SCALE GENOMIC DNA]</scope>
    <source>
        <strain evidence="3 5">Ap18</strain>
    </source>
</reference>
<keyword evidence="5" id="KW-1185">Reference proteome</keyword>
<evidence type="ECO:0000256" key="1">
    <source>
        <dbReference type="SAM" id="MobiDB-lite"/>
    </source>
</evidence>
<protein>
    <submittedName>
        <fullName evidence="2">Uncharacterized protein</fullName>
    </submittedName>
</protein>
<dbReference type="AlphaFoldDB" id="A0A5B0KNL1"/>
<evidence type="ECO:0000313" key="3">
    <source>
        <dbReference type="EMBL" id="MFL7905887.1"/>
    </source>
</evidence>
<evidence type="ECO:0000313" key="4">
    <source>
        <dbReference type="Proteomes" id="UP000325333"/>
    </source>
</evidence>
<evidence type="ECO:0000313" key="2">
    <source>
        <dbReference type="EMBL" id="KAA1054257.1"/>
    </source>
</evidence>
<accession>A0A5B0KNL1</accession>
<dbReference type="Proteomes" id="UP001628281">
    <property type="component" value="Unassembled WGS sequence"/>
</dbReference>
<reference evidence="2 4" key="1">
    <citation type="submission" date="2019-07" db="EMBL/GenBank/DDBJ databases">
        <title>Genome sequencing of the stress-tolerant strain Azospirillum brasilense Az19.</title>
        <authorList>
            <person name="Maroniche G.A."/>
            <person name="Garcia J.E."/>
            <person name="Pagnussat L."/>
            <person name="Amenta M."/>
            <person name="Creus C.M."/>
        </authorList>
    </citation>
    <scope>NUCLEOTIDE SEQUENCE [LARGE SCALE GENOMIC DNA]</scope>
    <source>
        <strain evidence="2 4">Az19</strain>
    </source>
</reference>
<sequence length="55" mass="5832">MKPQRSAPLPSSPFARPDGSCLGRLPDEQEDKPVPAAPAEPEDNPTPPTEPMNPA</sequence>
<evidence type="ECO:0000313" key="5">
    <source>
        <dbReference type="Proteomes" id="UP001628281"/>
    </source>
</evidence>
<name>A0A5B0KNL1_9PROT</name>
<dbReference type="RefSeq" id="WP_176025361.1">
    <property type="nucleotide sequence ID" value="NZ_CP007795.1"/>
</dbReference>
<dbReference type="Proteomes" id="UP000325333">
    <property type="component" value="Unassembled WGS sequence"/>
</dbReference>